<reference evidence="5" key="1">
    <citation type="submission" date="2024-01" db="EMBL/GenBank/DDBJ databases">
        <authorList>
            <person name="Webb A."/>
        </authorList>
    </citation>
    <scope>NUCLEOTIDE SEQUENCE</scope>
    <source>
        <strain evidence="5">Pm1</strain>
    </source>
</reference>
<dbReference type="Gene3D" id="3.60.21.10">
    <property type="match status" value="1"/>
</dbReference>
<feature type="chain" id="PRO_5043640148" description="Calcineurin-like phosphoesterase domain-containing protein" evidence="3">
    <location>
        <begin position="18"/>
        <end position="498"/>
    </location>
</feature>
<dbReference type="SUPFAM" id="SSF56300">
    <property type="entry name" value="Metallo-dependent phosphatases"/>
    <property type="match status" value="1"/>
</dbReference>
<evidence type="ECO:0000259" key="4">
    <source>
        <dbReference type="Pfam" id="PF00149"/>
    </source>
</evidence>
<accession>A0AAV1U650</accession>
<evidence type="ECO:0000256" key="1">
    <source>
        <dbReference type="ARBA" id="ARBA00022801"/>
    </source>
</evidence>
<dbReference type="InterPro" id="IPR004843">
    <property type="entry name" value="Calcineurin-like_PHP"/>
</dbReference>
<dbReference type="GO" id="GO:0016787">
    <property type="term" value="F:hydrolase activity"/>
    <property type="evidence" value="ECO:0007669"/>
    <property type="project" value="UniProtKB-KW"/>
</dbReference>
<organism evidence="5 6">
    <name type="scientific">Peronospora matthiolae</name>
    <dbReference type="NCBI Taxonomy" id="2874970"/>
    <lineage>
        <taxon>Eukaryota</taxon>
        <taxon>Sar</taxon>
        <taxon>Stramenopiles</taxon>
        <taxon>Oomycota</taxon>
        <taxon>Peronosporomycetes</taxon>
        <taxon>Peronosporales</taxon>
        <taxon>Peronosporaceae</taxon>
        <taxon>Peronospora</taxon>
    </lineage>
</organism>
<evidence type="ECO:0000256" key="3">
    <source>
        <dbReference type="SAM" id="SignalP"/>
    </source>
</evidence>
<dbReference type="PANTHER" id="PTHR10340">
    <property type="entry name" value="SPHINGOMYELIN PHOSPHODIESTERASE"/>
    <property type="match status" value="1"/>
</dbReference>
<evidence type="ECO:0000256" key="2">
    <source>
        <dbReference type="ARBA" id="ARBA00023180"/>
    </source>
</evidence>
<feature type="domain" description="Calcineurin-like phosphoesterase" evidence="4">
    <location>
        <begin position="70"/>
        <end position="319"/>
    </location>
</feature>
<sequence>MLYLICSVCLFSQSTGGIGIRATESRGAVISPVTAAEPKPELSSDRAILSPRDEYSSGGNAKADRGTVGHILHFSDVHLNISTSRNDSESAAIPTVYGKDAPITLLVSALAYAKKVLPKPDMFLFTGDSVVRGNMTEEYLAEVVEKNVKTMAKYYATSDSNKMKDVTTVVGNADTNPGYRMNLTDPTTEENPQIALIAGTWQDSLSKADLDLFKRRGYLAYALDDTLTVLTLNTLPYSPSHEPNTSDVLDPFGQFAWLNASLAALQSAGQSCFIVGHIPPVISSFGGSPMWNETYIRTYKKIVGQYSGIIKAQLFGHVHSIEFRLPLSCSLGAQFQRAGVLGDDAIEDKADLVPLFMTGAISPIFSSNPAFMVWDYDVTTHDLLDFTVHGGNISSTSGTVDWQPLFKASQEYGVSTLKASEIVNFVKRAETDAKLLEEYYFNSKAQSRLQSDCQDATCQAEWLCSLYWFSTVRDYDACVAFTTASKSNTTTSTTSTIQ</sequence>
<dbReference type="Pfam" id="PF00149">
    <property type="entry name" value="Metallophos"/>
    <property type="match status" value="1"/>
</dbReference>
<comment type="caution">
    <text evidence="5">The sequence shown here is derived from an EMBL/GenBank/DDBJ whole genome shotgun (WGS) entry which is preliminary data.</text>
</comment>
<evidence type="ECO:0000313" key="5">
    <source>
        <dbReference type="EMBL" id="CAK7929337.1"/>
    </source>
</evidence>
<feature type="signal peptide" evidence="3">
    <location>
        <begin position="1"/>
        <end position="17"/>
    </location>
</feature>
<dbReference type="InterPro" id="IPR029052">
    <property type="entry name" value="Metallo-depent_PP-like"/>
</dbReference>
<dbReference type="AlphaFoldDB" id="A0AAV1U650"/>
<keyword evidence="3" id="KW-0732">Signal</keyword>
<protein>
    <recommendedName>
        <fullName evidence="4">Calcineurin-like phosphoesterase domain-containing protein</fullName>
    </recommendedName>
</protein>
<keyword evidence="2" id="KW-0325">Glycoprotein</keyword>
<gene>
    <name evidence="5" type="ORF">PM001_LOCUS14487</name>
</gene>
<evidence type="ECO:0000313" key="6">
    <source>
        <dbReference type="Proteomes" id="UP001162060"/>
    </source>
</evidence>
<name>A0AAV1U650_9STRA</name>
<dbReference type="Proteomes" id="UP001162060">
    <property type="component" value="Unassembled WGS sequence"/>
</dbReference>
<dbReference type="PANTHER" id="PTHR10340:SF57">
    <property type="entry name" value="METALLOPHOS DOMAIN-CONTAINING PROTEIN"/>
    <property type="match status" value="1"/>
</dbReference>
<proteinExistence type="predicted"/>
<dbReference type="EMBL" id="CAKLBY020000153">
    <property type="protein sequence ID" value="CAK7929337.1"/>
    <property type="molecule type" value="Genomic_DNA"/>
</dbReference>
<keyword evidence="1" id="KW-0378">Hydrolase</keyword>